<name>A0ABQ5HLJ4_9ASTR</name>
<dbReference type="Pfam" id="PF08284">
    <property type="entry name" value="RVP_2"/>
    <property type="match status" value="1"/>
</dbReference>
<gene>
    <name evidence="1" type="ORF">Tco_1070489</name>
</gene>
<comment type="caution">
    <text evidence="1">The sequence shown here is derived from an EMBL/GenBank/DDBJ whole genome shotgun (WGS) entry which is preliminary data.</text>
</comment>
<organism evidence="1 2">
    <name type="scientific">Tanacetum coccineum</name>
    <dbReference type="NCBI Taxonomy" id="301880"/>
    <lineage>
        <taxon>Eukaryota</taxon>
        <taxon>Viridiplantae</taxon>
        <taxon>Streptophyta</taxon>
        <taxon>Embryophyta</taxon>
        <taxon>Tracheophyta</taxon>
        <taxon>Spermatophyta</taxon>
        <taxon>Magnoliopsida</taxon>
        <taxon>eudicotyledons</taxon>
        <taxon>Gunneridae</taxon>
        <taxon>Pentapetalae</taxon>
        <taxon>asterids</taxon>
        <taxon>campanulids</taxon>
        <taxon>Asterales</taxon>
        <taxon>Asteraceae</taxon>
        <taxon>Asteroideae</taxon>
        <taxon>Anthemideae</taxon>
        <taxon>Anthemidinae</taxon>
        <taxon>Tanacetum</taxon>
    </lineage>
</organism>
<protein>
    <submittedName>
        <fullName evidence="1">Uncharacterized protein</fullName>
    </submittedName>
</protein>
<accession>A0ABQ5HLJ4</accession>
<proteinExistence type="predicted"/>
<evidence type="ECO:0000313" key="2">
    <source>
        <dbReference type="Proteomes" id="UP001151760"/>
    </source>
</evidence>
<reference evidence="1" key="2">
    <citation type="submission" date="2022-01" db="EMBL/GenBank/DDBJ databases">
        <authorList>
            <person name="Yamashiro T."/>
            <person name="Shiraishi A."/>
            <person name="Satake H."/>
            <person name="Nakayama K."/>
        </authorList>
    </citation>
    <scope>NUCLEOTIDE SEQUENCE</scope>
</reference>
<reference evidence="1" key="1">
    <citation type="journal article" date="2022" name="Int. J. Mol. Sci.">
        <title>Draft Genome of Tanacetum Coccineum: Genomic Comparison of Closely Related Tanacetum-Family Plants.</title>
        <authorList>
            <person name="Yamashiro T."/>
            <person name="Shiraishi A."/>
            <person name="Nakayama K."/>
            <person name="Satake H."/>
        </authorList>
    </citation>
    <scope>NUCLEOTIDE SEQUENCE</scope>
</reference>
<dbReference type="Proteomes" id="UP001151760">
    <property type="component" value="Unassembled WGS sequence"/>
</dbReference>
<keyword evidence="2" id="KW-1185">Reference proteome</keyword>
<evidence type="ECO:0000313" key="1">
    <source>
        <dbReference type="EMBL" id="GJT88772.1"/>
    </source>
</evidence>
<dbReference type="EMBL" id="BQNB010019762">
    <property type="protein sequence ID" value="GJT88772.1"/>
    <property type="molecule type" value="Genomic_DNA"/>
</dbReference>
<sequence>MSIATFGVWLPRSSLNRTTTTGGNRPNPMLAIEGNPNPGNNQNRAQGRAFALGVAEALQDPNVVTGTFSLNDHFATVLFDFGADY</sequence>